<dbReference type="Pfam" id="PF17762">
    <property type="entry name" value="HTH_ParB"/>
    <property type="match status" value="1"/>
</dbReference>
<sequence length="223" mass="24445">MQETQSILINKIEVGLHRQRSEGEDEEIQELAASIRRVGVLVPVIVVRKDDAFSLVAGHRRIAAASIAGLAEVPAIIRESNEAEATEVSFAENFFRRDLSPVEQASAIRGCIDDKVMTIEELAKGLHRSEQWICEQAKMTTWPDEILQAIHFKYISVSAARNLAAISDPQYRGFLLHNAVENGVTARVTAAWLQAYQLSKGPEEALAAQPVEGPVPAVAVVPQ</sequence>
<dbReference type="Gene3D" id="1.10.10.2830">
    <property type="match status" value="1"/>
</dbReference>
<organism evidence="3">
    <name type="scientific">marine sediment metagenome</name>
    <dbReference type="NCBI Taxonomy" id="412755"/>
    <lineage>
        <taxon>unclassified sequences</taxon>
        <taxon>metagenomes</taxon>
        <taxon>ecological metagenomes</taxon>
    </lineage>
</organism>
<dbReference type="SUPFAM" id="SSF109709">
    <property type="entry name" value="KorB DNA-binding domain-like"/>
    <property type="match status" value="1"/>
</dbReference>
<dbReference type="SUPFAM" id="SSF110849">
    <property type="entry name" value="ParB/Sulfiredoxin"/>
    <property type="match status" value="1"/>
</dbReference>
<dbReference type="PANTHER" id="PTHR33375:SF1">
    <property type="entry name" value="CHROMOSOME-PARTITIONING PROTEIN PARB-RELATED"/>
    <property type="match status" value="1"/>
</dbReference>
<dbReference type="GO" id="GO:0003677">
    <property type="term" value="F:DNA binding"/>
    <property type="evidence" value="ECO:0007669"/>
    <property type="project" value="InterPro"/>
</dbReference>
<accession>X1G7U5</accession>
<dbReference type="InterPro" id="IPR003115">
    <property type="entry name" value="ParB_N"/>
</dbReference>
<dbReference type="Gene3D" id="3.90.1530.30">
    <property type="match status" value="1"/>
</dbReference>
<dbReference type="Pfam" id="PF02195">
    <property type="entry name" value="ParB_N"/>
    <property type="match status" value="1"/>
</dbReference>
<dbReference type="PANTHER" id="PTHR33375">
    <property type="entry name" value="CHROMOSOME-PARTITIONING PROTEIN PARB-RELATED"/>
    <property type="match status" value="1"/>
</dbReference>
<gene>
    <name evidence="3" type="ORF">S03H2_40027</name>
</gene>
<evidence type="ECO:0000259" key="2">
    <source>
        <dbReference type="SMART" id="SM00470"/>
    </source>
</evidence>
<feature type="non-terminal residue" evidence="3">
    <location>
        <position position="223"/>
    </location>
</feature>
<dbReference type="NCBIfam" id="TIGR00180">
    <property type="entry name" value="parB_part"/>
    <property type="match status" value="1"/>
</dbReference>
<keyword evidence="1" id="KW-0159">Chromosome partition</keyword>
<dbReference type="GO" id="GO:0007059">
    <property type="term" value="P:chromosome segregation"/>
    <property type="evidence" value="ECO:0007669"/>
    <property type="project" value="UniProtKB-KW"/>
</dbReference>
<dbReference type="InterPro" id="IPR050336">
    <property type="entry name" value="Chromosome_partition/occlusion"/>
</dbReference>
<feature type="domain" description="ParB-like N-terminal" evidence="2">
    <location>
        <begin position="5"/>
        <end position="94"/>
    </location>
</feature>
<protein>
    <recommendedName>
        <fullName evidence="2">ParB-like N-terminal domain-containing protein</fullName>
    </recommendedName>
</protein>
<dbReference type="EMBL" id="BARU01024788">
    <property type="protein sequence ID" value="GAH53327.1"/>
    <property type="molecule type" value="Genomic_DNA"/>
</dbReference>
<name>X1G7U5_9ZZZZ</name>
<dbReference type="InterPro" id="IPR036086">
    <property type="entry name" value="ParB/Sulfiredoxin_sf"/>
</dbReference>
<evidence type="ECO:0000313" key="3">
    <source>
        <dbReference type="EMBL" id="GAH53327.1"/>
    </source>
</evidence>
<dbReference type="AlphaFoldDB" id="X1G7U5"/>
<reference evidence="3" key="1">
    <citation type="journal article" date="2014" name="Front. Microbiol.">
        <title>High frequency of phylogenetically diverse reductive dehalogenase-homologous genes in deep subseafloor sedimentary metagenomes.</title>
        <authorList>
            <person name="Kawai M."/>
            <person name="Futagami T."/>
            <person name="Toyoda A."/>
            <person name="Takaki Y."/>
            <person name="Nishi S."/>
            <person name="Hori S."/>
            <person name="Arai W."/>
            <person name="Tsubouchi T."/>
            <person name="Morono Y."/>
            <person name="Uchiyama I."/>
            <person name="Ito T."/>
            <person name="Fujiyama A."/>
            <person name="Inagaki F."/>
            <person name="Takami H."/>
        </authorList>
    </citation>
    <scope>NUCLEOTIDE SEQUENCE</scope>
    <source>
        <strain evidence="3">Expedition CK06-06</strain>
    </source>
</reference>
<dbReference type="SMART" id="SM00470">
    <property type="entry name" value="ParB"/>
    <property type="match status" value="1"/>
</dbReference>
<proteinExistence type="predicted"/>
<evidence type="ECO:0000256" key="1">
    <source>
        <dbReference type="ARBA" id="ARBA00022829"/>
    </source>
</evidence>
<dbReference type="InterPro" id="IPR004437">
    <property type="entry name" value="ParB/RepB/Spo0J"/>
</dbReference>
<comment type="caution">
    <text evidence="3">The sequence shown here is derived from an EMBL/GenBank/DDBJ whole genome shotgun (WGS) entry which is preliminary data.</text>
</comment>
<dbReference type="InterPro" id="IPR041468">
    <property type="entry name" value="HTH_ParB/Spo0J"/>
</dbReference>
<dbReference type="GO" id="GO:0005694">
    <property type="term" value="C:chromosome"/>
    <property type="evidence" value="ECO:0007669"/>
    <property type="project" value="TreeGrafter"/>
</dbReference>